<sequence>MGIIMIITTTPSIEGKNIIEYKGVVFGEVISGINFIKDFAAGLSNFFGGRSSTYEDELIQARENALREMESRARQLGADAIVGVDIDYEVLGSDNGMLMVTASGTAVRIN</sequence>
<dbReference type="Gene3D" id="3.30.110.70">
    <property type="entry name" value="Hypothetical protein apc22750. Chain B"/>
    <property type="match status" value="1"/>
</dbReference>
<evidence type="ECO:0000313" key="4">
    <source>
        <dbReference type="Proteomes" id="UP000515561"/>
    </source>
</evidence>
<dbReference type="SUPFAM" id="SSF117782">
    <property type="entry name" value="YbjQ-like"/>
    <property type="match status" value="1"/>
</dbReference>
<comment type="similarity">
    <text evidence="1 2">Belongs to the UPF0145 family.</text>
</comment>
<keyword evidence="4" id="KW-1185">Reference proteome</keyword>
<accession>A0A6S6R2U1</accession>
<dbReference type="Proteomes" id="UP000515561">
    <property type="component" value="Chromosome"/>
</dbReference>
<dbReference type="PANTHER" id="PTHR34068:SF1">
    <property type="entry name" value="UPF0145 PROTEIN YBJQ"/>
    <property type="match status" value="1"/>
</dbReference>
<gene>
    <name evidence="3" type="ORF">acsn021_32180</name>
</gene>
<dbReference type="InterPro" id="IPR002765">
    <property type="entry name" value="UPF0145_YbjQ-like"/>
</dbReference>
<proteinExistence type="inferred from homology"/>
<evidence type="ECO:0000256" key="2">
    <source>
        <dbReference type="HAMAP-Rule" id="MF_00338"/>
    </source>
</evidence>
<dbReference type="HAMAP" id="MF_00338">
    <property type="entry name" value="UPF0145"/>
    <property type="match status" value="1"/>
</dbReference>
<name>A0A6S6R2U1_9FIRM</name>
<dbReference type="InterPro" id="IPR035439">
    <property type="entry name" value="UPF0145_dom_sf"/>
</dbReference>
<evidence type="ECO:0000313" key="3">
    <source>
        <dbReference type="EMBL" id="BCJ95649.1"/>
    </source>
</evidence>
<dbReference type="EMBL" id="AP023367">
    <property type="protein sequence ID" value="BCJ95649.1"/>
    <property type="molecule type" value="Genomic_DNA"/>
</dbReference>
<dbReference type="NCBIfam" id="NF002224">
    <property type="entry name" value="PRK01119.1"/>
    <property type="match status" value="1"/>
</dbReference>
<dbReference type="Pfam" id="PF01906">
    <property type="entry name" value="YbjQ_1"/>
    <property type="match status" value="1"/>
</dbReference>
<protein>
    <recommendedName>
        <fullName evidence="2">UPF0145 protein acsn021_32180</fullName>
    </recommendedName>
</protein>
<reference evidence="3 4" key="1">
    <citation type="journal article" date="2016" name="Int. J. Syst. Evol. Microbiol.">
        <title>Descriptions of Anaerotaenia torta gen. nov., sp. nov. and Anaerocolumna cellulosilytica gen. nov., sp. nov. isolated from a methanogenic reactor of cattle waste.</title>
        <authorList>
            <person name="Uek A."/>
            <person name="Ohtaki Y."/>
            <person name="Kaku N."/>
            <person name="Ueki K."/>
        </authorList>
    </citation>
    <scope>NUCLEOTIDE SEQUENCE [LARGE SCALE GENOMIC DNA]</scope>
    <source>
        <strain evidence="3 4">SN021</strain>
    </source>
</reference>
<organism evidence="3 4">
    <name type="scientific">Anaerocolumna cellulosilytica</name>
    <dbReference type="NCBI Taxonomy" id="433286"/>
    <lineage>
        <taxon>Bacteria</taxon>
        <taxon>Bacillati</taxon>
        <taxon>Bacillota</taxon>
        <taxon>Clostridia</taxon>
        <taxon>Lachnospirales</taxon>
        <taxon>Lachnospiraceae</taxon>
        <taxon>Anaerocolumna</taxon>
    </lineage>
</organism>
<dbReference type="PANTHER" id="PTHR34068">
    <property type="entry name" value="UPF0145 PROTEIN YBJQ"/>
    <property type="match status" value="1"/>
</dbReference>
<evidence type="ECO:0000256" key="1">
    <source>
        <dbReference type="ARBA" id="ARBA00010751"/>
    </source>
</evidence>
<dbReference type="AlphaFoldDB" id="A0A6S6R2U1"/>
<dbReference type="KEGG" id="acel:acsn021_32180"/>